<dbReference type="EMBL" id="BBYR01000029">
    <property type="protein sequence ID" value="GAP35852.1"/>
    <property type="molecule type" value="Genomic_DNA"/>
</dbReference>
<dbReference type="InterPro" id="IPR003715">
    <property type="entry name" value="Poly_export_N"/>
</dbReference>
<keyword evidence="5" id="KW-1185">Reference proteome</keyword>
<name>A0A0K8NZM2_PISS1</name>
<evidence type="ECO:0000256" key="1">
    <source>
        <dbReference type="ARBA" id="ARBA00022729"/>
    </source>
</evidence>
<dbReference type="Gene3D" id="3.10.560.10">
    <property type="entry name" value="Outer membrane lipoprotein wza domain like"/>
    <property type="match status" value="1"/>
</dbReference>
<dbReference type="RefSeq" id="WP_054019884.1">
    <property type="nucleotide sequence ID" value="NZ_BBYR01000029.1"/>
</dbReference>
<evidence type="ECO:0000313" key="4">
    <source>
        <dbReference type="EMBL" id="GAP35852.1"/>
    </source>
</evidence>
<accession>A0A0K8NZM2</accession>
<feature type="domain" description="Polysaccharide export protein N-terminal" evidence="3">
    <location>
        <begin position="68"/>
        <end position="131"/>
    </location>
</feature>
<evidence type="ECO:0000313" key="5">
    <source>
        <dbReference type="Proteomes" id="UP000037660"/>
    </source>
</evidence>
<dbReference type="Gene3D" id="3.30.1950.10">
    <property type="entry name" value="wza like domain"/>
    <property type="match status" value="2"/>
</dbReference>
<protein>
    <submittedName>
        <fullName evidence="4">Periplasmic protein involved in polysaccharide export</fullName>
    </submittedName>
</protein>
<dbReference type="PANTHER" id="PTHR33619">
    <property type="entry name" value="POLYSACCHARIDE EXPORT PROTEIN GFCE-RELATED"/>
    <property type="match status" value="1"/>
</dbReference>
<gene>
    <name evidence="4" type="ORF">ISF6_1625</name>
</gene>
<feature type="domain" description="Polysaccharide export protein N-terminal" evidence="3">
    <location>
        <begin position="138"/>
        <end position="210"/>
    </location>
</feature>
<dbReference type="STRING" id="1547922.ISF6_1625"/>
<dbReference type="Pfam" id="PF02563">
    <property type="entry name" value="Poly_export"/>
    <property type="match status" value="2"/>
</dbReference>
<dbReference type="PANTHER" id="PTHR33619:SF3">
    <property type="entry name" value="POLYSACCHARIDE EXPORT PROTEIN GFCE-RELATED"/>
    <property type="match status" value="1"/>
</dbReference>
<feature type="signal peptide" evidence="2">
    <location>
        <begin position="1"/>
        <end position="27"/>
    </location>
</feature>
<reference evidence="5" key="1">
    <citation type="submission" date="2015-07" db="EMBL/GenBank/DDBJ databases">
        <title>Discovery of a poly(ethylene terephthalate assimilation.</title>
        <authorList>
            <person name="Yoshida S."/>
            <person name="Hiraga K."/>
            <person name="Takehana T."/>
            <person name="Taniguchi I."/>
            <person name="Yamaji H."/>
            <person name="Maeda Y."/>
            <person name="Toyohara K."/>
            <person name="Miyamoto K."/>
            <person name="Kimura Y."/>
            <person name="Oda K."/>
        </authorList>
    </citation>
    <scope>NUCLEOTIDE SEQUENCE [LARGE SCALE GENOMIC DNA]</scope>
    <source>
        <strain evidence="5">NBRC 110686 / TISTR 2288 / 201-F6</strain>
    </source>
</reference>
<sequence>MNAQAASLRAVTRALAAALCLALGACAGLRSDPSTPRGSATSIPVLTPAAVAAAAPAGSAPARAAGTAEPPGYTFSAGDEFDLRVPDAPQFDQTLRVRPDGKVSLPVIGAVQALGRTPEAVEAELRERFQKASGAGVEGQYFLQPNDELELKFPYHSNLNEVVKLRPDGKLQLQLIGTVQASGLTPEGLRELLLGRYERVLRRPELAVVLRTATTQNVRLPGGAIGRAGLAGLQPTVIVRSSQPQQVFVGGEVVRPGVLAWRPGLTVIQAVAESGWYLPSAEISRLMVLRRTDDNRSQVLRPDFGYDLNGEQKADLLLQPFDIVLLPRNSASRLADALNQYVFNLLPPLRNSSLGFSYVLRDPTP</sequence>
<organism evidence="4 5">
    <name type="scientific">Piscinibacter sakaiensis</name>
    <name type="common">Ideonella sakaiensis</name>
    <dbReference type="NCBI Taxonomy" id="1547922"/>
    <lineage>
        <taxon>Bacteria</taxon>
        <taxon>Pseudomonadati</taxon>
        <taxon>Pseudomonadota</taxon>
        <taxon>Betaproteobacteria</taxon>
        <taxon>Burkholderiales</taxon>
        <taxon>Sphaerotilaceae</taxon>
        <taxon>Piscinibacter</taxon>
    </lineage>
</organism>
<reference evidence="4 5" key="2">
    <citation type="journal article" date="2016" name="Science">
        <title>A bacterium that degrades and assimilates poly(ethylene terephthalate).</title>
        <authorList>
            <person name="Yoshida S."/>
            <person name="Hiraga K."/>
            <person name="Takehana T."/>
            <person name="Taniguchi I."/>
            <person name="Yamaji H."/>
            <person name="Maeda Y."/>
            <person name="Toyohara K."/>
            <person name="Miyamoto K."/>
            <person name="Kimura Y."/>
            <person name="Oda K."/>
        </authorList>
    </citation>
    <scope>NUCLEOTIDE SEQUENCE [LARGE SCALE GENOMIC DNA]</scope>
    <source>
        <strain evidence="5">NBRC 110686 / TISTR 2288 / 201-F6</strain>
    </source>
</reference>
<keyword evidence="1 2" id="KW-0732">Signal</keyword>
<comment type="caution">
    <text evidence="4">The sequence shown here is derived from an EMBL/GenBank/DDBJ whole genome shotgun (WGS) entry which is preliminary data.</text>
</comment>
<dbReference type="OrthoDB" id="9815244at2"/>
<dbReference type="AlphaFoldDB" id="A0A0K8NZM2"/>
<evidence type="ECO:0000259" key="3">
    <source>
        <dbReference type="Pfam" id="PF02563"/>
    </source>
</evidence>
<dbReference type="Proteomes" id="UP000037660">
    <property type="component" value="Unassembled WGS sequence"/>
</dbReference>
<proteinExistence type="predicted"/>
<feature type="chain" id="PRO_5005513536" evidence="2">
    <location>
        <begin position="28"/>
        <end position="365"/>
    </location>
</feature>
<dbReference type="InterPro" id="IPR049712">
    <property type="entry name" value="Poly_export"/>
</dbReference>
<dbReference type="GO" id="GO:0015159">
    <property type="term" value="F:polysaccharide transmembrane transporter activity"/>
    <property type="evidence" value="ECO:0007669"/>
    <property type="project" value="InterPro"/>
</dbReference>
<evidence type="ECO:0000256" key="2">
    <source>
        <dbReference type="SAM" id="SignalP"/>
    </source>
</evidence>